<dbReference type="RefSeq" id="WP_259094456.1">
    <property type="nucleotide sequence ID" value="NZ_CP130454.1"/>
</dbReference>
<gene>
    <name evidence="1" type="ORF">M2350_000930</name>
</gene>
<protein>
    <submittedName>
        <fullName evidence="1">Uncharacterized protein</fullName>
    </submittedName>
</protein>
<name>A0ABT2EKQ9_9BACT</name>
<proteinExistence type="predicted"/>
<sequence>MANSFSGGQCSCTAAINRHIRRCALQRLKLGGRSSCRAKTTANSDWRVANGFLEGILVHLPKVGGYEIKVG</sequence>
<keyword evidence="2" id="KW-1185">Reference proteome</keyword>
<comment type="caution">
    <text evidence="1">The sequence shown here is derived from an EMBL/GenBank/DDBJ whole genome shotgun (WGS) entry which is preliminary data.</text>
</comment>
<dbReference type="Proteomes" id="UP001204798">
    <property type="component" value="Unassembled WGS sequence"/>
</dbReference>
<evidence type="ECO:0000313" key="1">
    <source>
        <dbReference type="EMBL" id="MCS3918530.1"/>
    </source>
</evidence>
<dbReference type="EMBL" id="JANUCP010000002">
    <property type="protein sequence ID" value="MCS3918530.1"/>
    <property type="molecule type" value="Genomic_DNA"/>
</dbReference>
<evidence type="ECO:0000313" key="2">
    <source>
        <dbReference type="Proteomes" id="UP001204798"/>
    </source>
</evidence>
<accession>A0ABT2EKQ9</accession>
<organism evidence="1 2">
    <name type="scientific">Candidatus Fervidibacter sacchari</name>
    <dbReference type="NCBI Taxonomy" id="1448929"/>
    <lineage>
        <taxon>Bacteria</taxon>
        <taxon>Candidatus Fervidibacterota</taxon>
        <taxon>Candidatus Fervidibacter</taxon>
    </lineage>
</organism>
<reference evidence="1 2" key="1">
    <citation type="submission" date="2022-08" db="EMBL/GenBank/DDBJ databases">
        <title>Bacterial and archaeal communities from various locations to study Microbial Dark Matter (Phase II).</title>
        <authorList>
            <person name="Stepanauskas R."/>
        </authorList>
    </citation>
    <scope>NUCLEOTIDE SEQUENCE [LARGE SCALE GENOMIC DNA]</scope>
    <source>
        <strain evidence="1 2">PD1</strain>
    </source>
</reference>